<dbReference type="InterPro" id="IPR006626">
    <property type="entry name" value="PbH1"/>
</dbReference>
<feature type="domain" description="Right handed beta helix" evidence="2">
    <location>
        <begin position="462"/>
        <end position="532"/>
    </location>
</feature>
<feature type="compositionally biased region" description="Basic and acidic residues" evidence="1">
    <location>
        <begin position="1"/>
        <end position="12"/>
    </location>
</feature>
<dbReference type="AlphaFoldDB" id="A9GAY9"/>
<evidence type="ECO:0000313" key="4">
    <source>
        <dbReference type="Proteomes" id="UP000002139"/>
    </source>
</evidence>
<keyword evidence="4" id="KW-1185">Reference proteome</keyword>
<dbReference type="KEGG" id="scl:sce2772"/>
<feature type="region of interest" description="Disordered" evidence="1">
    <location>
        <begin position="1"/>
        <end position="35"/>
    </location>
</feature>
<dbReference type="STRING" id="448385.sce2772"/>
<evidence type="ECO:0000313" key="3">
    <source>
        <dbReference type="EMBL" id="CAN92931.1"/>
    </source>
</evidence>
<dbReference type="BioCyc" id="SCEL448385:SCE_RS14210-MONOMER"/>
<evidence type="ECO:0000256" key="1">
    <source>
        <dbReference type="SAM" id="MobiDB-lite"/>
    </source>
</evidence>
<dbReference type="InterPro" id="IPR022441">
    <property type="entry name" value="Para_beta_helix_rpt-2"/>
</dbReference>
<dbReference type="InterPro" id="IPR039448">
    <property type="entry name" value="Beta_helix"/>
</dbReference>
<dbReference type="NCBIfam" id="TIGR03804">
    <property type="entry name" value="para_beta_helix"/>
    <property type="match status" value="1"/>
</dbReference>
<name>A9GAY9_SORC5</name>
<organism evidence="3 4">
    <name type="scientific">Sorangium cellulosum (strain So ce56)</name>
    <name type="common">Polyangium cellulosum (strain So ce56)</name>
    <dbReference type="NCBI Taxonomy" id="448385"/>
    <lineage>
        <taxon>Bacteria</taxon>
        <taxon>Pseudomonadati</taxon>
        <taxon>Myxococcota</taxon>
        <taxon>Polyangia</taxon>
        <taxon>Polyangiales</taxon>
        <taxon>Polyangiaceae</taxon>
        <taxon>Sorangium</taxon>
    </lineage>
</organism>
<dbReference type="HOGENOM" id="CLU_483873_0_0_7"/>
<evidence type="ECO:0000259" key="2">
    <source>
        <dbReference type="Pfam" id="PF13229"/>
    </source>
</evidence>
<dbReference type="Pfam" id="PF13229">
    <property type="entry name" value="Beta_helix"/>
    <property type="match status" value="1"/>
</dbReference>
<protein>
    <recommendedName>
        <fullName evidence="2">Right handed beta helix domain-containing protein</fullName>
    </recommendedName>
</protein>
<reference evidence="3 4" key="1">
    <citation type="journal article" date="2007" name="Nat. Biotechnol.">
        <title>Complete genome sequence of the myxobacterium Sorangium cellulosum.</title>
        <authorList>
            <person name="Schneiker S."/>
            <person name="Perlova O."/>
            <person name="Kaiser O."/>
            <person name="Gerth K."/>
            <person name="Alici A."/>
            <person name="Altmeyer M.O."/>
            <person name="Bartels D."/>
            <person name="Bekel T."/>
            <person name="Beyer S."/>
            <person name="Bode E."/>
            <person name="Bode H.B."/>
            <person name="Bolten C.J."/>
            <person name="Choudhuri J.V."/>
            <person name="Doss S."/>
            <person name="Elnakady Y.A."/>
            <person name="Frank B."/>
            <person name="Gaigalat L."/>
            <person name="Goesmann A."/>
            <person name="Groeger C."/>
            <person name="Gross F."/>
            <person name="Jelsbak L."/>
            <person name="Jelsbak L."/>
            <person name="Kalinowski J."/>
            <person name="Kegler C."/>
            <person name="Knauber T."/>
            <person name="Konietzny S."/>
            <person name="Kopp M."/>
            <person name="Krause L."/>
            <person name="Krug D."/>
            <person name="Linke B."/>
            <person name="Mahmud T."/>
            <person name="Martinez-Arias R."/>
            <person name="McHardy A.C."/>
            <person name="Merai M."/>
            <person name="Meyer F."/>
            <person name="Mormann S."/>
            <person name="Munoz-Dorado J."/>
            <person name="Perez J."/>
            <person name="Pradella S."/>
            <person name="Rachid S."/>
            <person name="Raddatz G."/>
            <person name="Rosenau F."/>
            <person name="Rueckert C."/>
            <person name="Sasse F."/>
            <person name="Scharfe M."/>
            <person name="Schuster S.C."/>
            <person name="Suen G."/>
            <person name="Treuner-Lange A."/>
            <person name="Velicer G.J."/>
            <person name="Vorholter F.-J."/>
            <person name="Weissman K.J."/>
            <person name="Welch R.D."/>
            <person name="Wenzel S.C."/>
            <person name="Whitworth D.E."/>
            <person name="Wilhelm S."/>
            <person name="Wittmann C."/>
            <person name="Bloecker H."/>
            <person name="Puehler A."/>
            <person name="Mueller R."/>
        </authorList>
    </citation>
    <scope>NUCLEOTIDE SEQUENCE [LARGE SCALE GENOMIC DNA]</scope>
    <source>
        <strain evidence="4">So ce56</strain>
    </source>
</reference>
<dbReference type="SUPFAM" id="SSF51126">
    <property type="entry name" value="Pectin lyase-like"/>
    <property type="match status" value="2"/>
</dbReference>
<gene>
    <name evidence="3" type="ordered locus">sce2772</name>
</gene>
<proteinExistence type="predicted"/>
<dbReference type="InterPro" id="IPR011050">
    <property type="entry name" value="Pectin_lyase_fold/virulence"/>
</dbReference>
<dbReference type="SMART" id="SM00710">
    <property type="entry name" value="PbH1"/>
    <property type="match status" value="8"/>
</dbReference>
<accession>A9GAY9</accession>
<dbReference type="EMBL" id="AM746676">
    <property type="protein sequence ID" value="CAN92931.1"/>
    <property type="molecule type" value="Genomic_DNA"/>
</dbReference>
<dbReference type="Gene3D" id="2.160.20.10">
    <property type="entry name" value="Single-stranded right-handed beta-helix, Pectin lyase-like"/>
    <property type="match status" value="2"/>
</dbReference>
<sequence>MNGVDSRPRTMSEHPGASARLPATPITAQDINGGPDPERRVPFVITAPGVYTLVEDVDWVARDANARAITIASDDVTLDLCGRTLRQIDPPAPVVAPDPGARPCRGEVVSGNVGVFAEGRTRLVIRNGSVLGIQGVGIAARACSQLDLLDLSVRRCGGDGVFDTGFLCRNGGIFVMGARDAAGGVAFAEGVRMINCVCSENTSRLDFVVTLGALVLFCDDVQVKGCVFNRTANTSAQPSGVQFNVVGADFVICRNVLVEDCEAHDNTSGGEPAGFFAWGENYKFLRCRANRNFTLTGNRACGFNISTTSNLEMIECEADGNYNANPAASADAVKDFSALGFRIGRAVYRGLLEGCRALGNHGASANAPAGGFALHATRHVVLRRCVAVGNRNASGTAEDDGLAAGFIASTPLADPQGGLVGGEGNAFIDCIADGNTVHRAPLFVQPPAPPVDAGPSRGDPRKGAGFLLERQSDARIIGCQSANNDGKGIWLRACARALVEGNTLSRNTLYGIQDEDPAGLSAFTGNRAHLNGSRHRHNYVGLPPGTPVRKWTLGSPPLDGPPDGIANLSIRLP</sequence>
<dbReference type="Proteomes" id="UP000002139">
    <property type="component" value="Chromosome"/>
</dbReference>
<dbReference type="InterPro" id="IPR012334">
    <property type="entry name" value="Pectin_lyas_fold"/>
</dbReference>